<name>A0AAV2RWM9_MEGNR</name>
<dbReference type="GO" id="GO:0008270">
    <property type="term" value="F:zinc ion binding"/>
    <property type="evidence" value="ECO:0007669"/>
    <property type="project" value="UniProtKB-KW"/>
</dbReference>
<evidence type="ECO:0000256" key="2">
    <source>
        <dbReference type="ARBA" id="ARBA00022771"/>
    </source>
</evidence>
<feature type="domain" description="RING-type" evidence="5">
    <location>
        <begin position="19"/>
        <end position="70"/>
    </location>
</feature>
<dbReference type="AlphaFoldDB" id="A0AAV2RWM9"/>
<dbReference type="InterPro" id="IPR017907">
    <property type="entry name" value="Znf_RING_CS"/>
</dbReference>
<keyword evidence="1" id="KW-0479">Metal-binding</keyword>
<evidence type="ECO:0000256" key="4">
    <source>
        <dbReference type="PROSITE-ProRule" id="PRU00175"/>
    </source>
</evidence>
<evidence type="ECO:0000313" key="6">
    <source>
        <dbReference type="EMBL" id="CAL4144383.1"/>
    </source>
</evidence>
<evidence type="ECO:0000256" key="1">
    <source>
        <dbReference type="ARBA" id="ARBA00022723"/>
    </source>
</evidence>
<dbReference type="PROSITE" id="PS50089">
    <property type="entry name" value="ZF_RING_2"/>
    <property type="match status" value="1"/>
</dbReference>
<keyword evidence="7" id="KW-1185">Reference proteome</keyword>
<gene>
    <name evidence="6" type="ORF">MNOR_LOCUS29502</name>
</gene>
<dbReference type="SMART" id="SM00184">
    <property type="entry name" value="RING"/>
    <property type="match status" value="1"/>
</dbReference>
<dbReference type="Gene3D" id="3.30.40.10">
    <property type="entry name" value="Zinc/RING finger domain, C3HC4 (zinc finger)"/>
    <property type="match status" value="1"/>
</dbReference>
<dbReference type="SUPFAM" id="SSF57845">
    <property type="entry name" value="B-box zinc-binding domain"/>
    <property type="match status" value="1"/>
</dbReference>
<dbReference type="EMBL" id="CAXKWB010034279">
    <property type="protein sequence ID" value="CAL4144383.1"/>
    <property type="molecule type" value="Genomic_DNA"/>
</dbReference>
<comment type="caution">
    <text evidence="6">The sequence shown here is derived from an EMBL/GenBank/DDBJ whole genome shotgun (WGS) entry which is preliminary data.</text>
</comment>
<dbReference type="Proteomes" id="UP001497623">
    <property type="component" value="Unassembled WGS sequence"/>
</dbReference>
<dbReference type="SUPFAM" id="SSF57850">
    <property type="entry name" value="RING/U-box"/>
    <property type="match status" value="1"/>
</dbReference>
<dbReference type="GO" id="GO:0005654">
    <property type="term" value="C:nucleoplasm"/>
    <property type="evidence" value="ECO:0007669"/>
    <property type="project" value="TreeGrafter"/>
</dbReference>
<dbReference type="Gene3D" id="3.30.160.60">
    <property type="entry name" value="Classic Zinc Finger"/>
    <property type="match status" value="1"/>
</dbReference>
<keyword evidence="3" id="KW-0862">Zinc</keyword>
<dbReference type="PANTHER" id="PTHR25462">
    <property type="entry name" value="BONUS, ISOFORM C-RELATED"/>
    <property type="match status" value="1"/>
</dbReference>
<proteinExistence type="predicted"/>
<organism evidence="6 7">
    <name type="scientific">Meganyctiphanes norvegica</name>
    <name type="common">Northern krill</name>
    <name type="synonym">Thysanopoda norvegica</name>
    <dbReference type="NCBI Taxonomy" id="48144"/>
    <lineage>
        <taxon>Eukaryota</taxon>
        <taxon>Metazoa</taxon>
        <taxon>Ecdysozoa</taxon>
        <taxon>Arthropoda</taxon>
        <taxon>Crustacea</taxon>
        <taxon>Multicrustacea</taxon>
        <taxon>Malacostraca</taxon>
        <taxon>Eumalacostraca</taxon>
        <taxon>Eucarida</taxon>
        <taxon>Euphausiacea</taxon>
        <taxon>Euphausiidae</taxon>
        <taxon>Meganyctiphanes</taxon>
    </lineage>
</organism>
<dbReference type="GO" id="GO:0061630">
    <property type="term" value="F:ubiquitin protein ligase activity"/>
    <property type="evidence" value="ECO:0007669"/>
    <property type="project" value="TreeGrafter"/>
</dbReference>
<dbReference type="InterPro" id="IPR001841">
    <property type="entry name" value="Znf_RING"/>
</dbReference>
<dbReference type="InterPro" id="IPR027370">
    <property type="entry name" value="Znf-RING_euk"/>
</dbReference>
<dbReference type="InterPro" id="IPR013083">
    <property type="entry name" value="Znf_RING/FYVE/PHD"/>
</dbReference>
<sequence>MSQIKKKNVEETRADPLRCPGCKQRYRYGGGIRQPRALGCGHTLCELCIIDKIKEPKSPGNKPEFHCPSCGKEFIVRDASQFPVSWLLVDLLQLAAADTGSCLMHGRPRNLHCISCTTWICQGCTKVNHPIDRCNVQSIEEARSGLRTQQKWDLEQVEETWGDLLQQLQVRNNNFGIFSLLGFFH</sequence>
<evidence type="ECO:0000256" key="3">
    <source>
        <dbReference type="ARBA" id="ARBA00022833"/>
    </source>
</evidence>
<dbReference type="PANTHER" id="PTHR25462:SF296">
    <property type="entry name" value="MEIOTIC P26, ISOFORM F"/>
    <property type="match status" value="1"/>
</dbReference>
<protein>
    <recommendedName>
        <fullName evidence="5">RING-type domain-containing protein</fullName>
    </recommendedName>
</protein>
<dbReference type="PROSITE" id="PS00518">
    <property type="entry name" value="ZF_RING_1"/>
    <property type="match status" value="1"/>
</dbReference>
<dbReference type="Pfam" id="PF13445">
    <property type="entry name" value="zf-RING_UBOX"/>
    <property type="match status" value="1"/>
</dbReference>
<evidence type="ECO:0000313" key="7">
    <source>
        <dbReference type="Proteomes" id="UP001497623"/>
    </source>
</evidence>
<evidence type="ECO:0000259" key="5">
    <source>
        <dbReference type="PROSITE" id="PS50089"/>
    </source>
</evidence>
<accession>A0AAV2RWM9</accession>
<keyword evidence="2 4" id="KW-0863">Zinc-finger</keyword>
<reference evidence="6 7" key="1">
    <citation type="submission" date="2024-05" db="EMBL/GenBank/DDBJ databases">
        <authorList>
            <person name="Wallberg A."/>
        </authorList>
    </citation>
    <scope>NUCLEOTIDE SEQUENCE [LARGE SCALE GENOMIC DNA]</scope>
</reference>
<dbReference type="InterPro" id="IPR047153">
    <property type="entry name" value="TRIM45/56/19-like"/>
</dbReference>